<evidence type="ECO:0000256" key="5">
    <source>
        <dbReference type="ARBA" id="ARBA00022728"/>
    </source>
</evidence>
<gene>
    <name evidence="10" type="ORF">WJX73_003346</name>
</gene>
<evidence type="ECO:0000256" key="3">
    <source>
        <dbReference type="ARBA" id="ARBA00018242"/>
    </source>
</evidence>
<dbReference type="SUPFAM" id="SSF158230">
    <property type="entry name" value="PRP4-like"/>
    <property type="match status" value="1"/>
</dbReference>
<comment type="subcellular location">
    <subcellularLocation>
        <location evidence="1">Nucleus</location>
    </subcellularLocation>
</comment>
<name>A0AAW1P2U8_9CHLO</name>
<dbReference type="Pfam" id="PF02840">
    <property type="entry name" value="Prp18"/>
    <property type="match status" value="1"/>
</dbReference>
<dbReference type="EMBL" id="JALJOQ010000065">
    <property type="protein sequence ID" value="KAK9802898.1"/>
    <property type="molecule type" value="Genomic_DNA"/>
</dbReference>
<dbReference type="Gene3D" id="1.20.940.10">
    <property type="entry name" value="Functional domain of the splicing factor Prp18"/>
    <property type="match status" value="1"/>
</dbReference>
<keyword evidence="6" id="KW-0508">mRNA splicing</keyword>
<protein>
    <recommendedName>
        <fullName evidence="3">Pre-mRNA-splicing factor 18</fullName>
    </recommendedName>
</protein>
<dbReference type="SUPFAM" id="SSF47938">
    <property type="entry name" value="Functional domain of the splicing factor Prp18"/>
    <property type="match status" value="1"/>
</dbReference>
<dbReference type="GO" id="GO:0005682">
    <property type="term" value="C:U5 snRNP"/>
    <property type="evidence" value="ECO:0007669"/>
    <property type="project" value="TreeGrafter"/>
</dbReference>
<evidence type="ECO:0000313" key="10">
    <source>
        <dbReference type="EMBL" id="KAK9802898.1"/>
    </source>
</evidence>
<feature type="domain" description="Pre-mRNA processing factor 4 (PRP4)-like" evidence="9">
    <location>
        <begin position="77"/>
        <end position="126"/>
    </location>
</feature>
<evidence type="ECO:0000313" key="11">
    <source>
        <dbReference type="Proteomes" id="UP001465755"/>
    </source>
</evidence>
<dbReference type="Proteomes" id="UP001465755">
    <property type="component" value="Unassembled WGS sequence"/>
</dbReference>
<dbReference type="PANTHER" id="PTHR13007:SF19">
    <property type="entry name" value="PRE-MRNA-SPLICING FACTOR 18"/>
    <property type="match status" value="1"/>
</dbReference>
<reference evidence="10 11" key="1">
    <citation type="journal article" date="2024" name="Nat. Commun.">
        <title>Phylogenomics reveals the evolutionary origins of lichenization in chlorophyte algae.</title>
        <authorList>
            <person name="Puginier C."/>
            <person name="Libourel C."/>
            <person name="Otte J."/>
            <person name="Skaloud P."/>
            <person name="Haon M."/>
            <person name="Grisel S."/>
            <person name="Petersen M."/>
            <person name="Berrin J.G."/>
            <person name="Delaux P.M."/>
            <person name="Dal Grande F."/>
            <person name="Keller J."/>
        </authorList>
    </citation>
    <scope>NUCLEOTIDE SEQUENCE [LARGE SCALE GENOMIC DNA]</scope>
    <source>
        <strain evidence="10 11">SAG 2036</strain>
    </source>
</reference>
<evidence type="ECO:0000256" key="8">
    <source>
        <dbReference type="SAM" id="MobiDB-lite"/>
    </source>
</evidence>
<evidence type="ECO:0000256" key="6">
    <source>
        <dbReference type="ARBA" id="ARBA00023187"/>
    </source>
</evidence>
<dbReference type="GO" id="GO:0046540">
    <property type="term" value="C:U4/U6 x U5 tri-snRNP complex"/>
    <property type="evidence" value="ECO:0007669"/>
    <property type="project" value="TreeGrafter"/>
</dbReference>
<accession>A0AAW1P2U8</accession>
<evidence type="ECO:0000256" key="7">
    <source>
        <dbReference type="ARBA" id="ARBA00023242"/>
    </source>
</evidence>
<comment type="caution">
    <text evidence="10">The sequence shown here is derived from an EMBL/GenBank/DDBJ whole genome shotgun (WGS) entry which is preliminary data.</text>
</comment>
<evidence type="ECO:0000256" key="2">
    <source>
        <dbReference type="ARBA" id="ARBA00008137"/>
    </source>
</evidence>
<feature type="region of interest" description="Disordered" evidence="8">
    <location>
        <begin position="137"/>
        <end position="164"/>
    </location>
</feature>
<evidence type="ECO:0000256" key="4">
    <source>
        <dbReference type="ARBA" id="ARBA00022664"/>
    </source>
</evidence>
<proteinExistence type="inferred from homology"/>
<feature type="region of interest" description="Disordered" evidence="8">
    <location>
        <begin position="403"/>
        <end position="423"/>
    </location>
</feature>
<organism evidence="10 11">
    <name type="scientific">Symbiochloris irregularis</name>
    <dbReference type="NCBI Taxonomy" id="706552"/>
    <lineage>
        <taxon>Eukaryota</taxon>
        <taxon>Viridiplantae</taxon>
        <taxon>Chlorophyta</taxon>
        <taxon>core chlorophytes</taxon>
        <taxon>Trebouxiophyceae</taxon>
        <taxon>Trebouxiales</taxon>
        <taxon>Trebouxiaceae</taxon>
        <taxon>Symbiochloris</taxon>
    </lineage>
</organism>
<comment type="similarity">
    <text evidence="2">Belongs to the PRP18 family.</text>
</comment>
<keyword evidence="7" id="KW-0539">Nucleus</keyword>
<dbReference type="Pfam" id="PF08799">
    <property type="entry name" value="PRP4"/>
    <property type="match status" value="1"/>
</dbReference>
<dbReference type="PANTHER" id="PTHR13007">
    <property type="entry name" value="PRE-MRNA SPLICING FACTOR-RELATED"/>
    <property type="match status" value="1"/>
</dbReference>
<dbReference type="InterPro" id="IPR039979">
    <property type="entry name" value="PRPF18"/>
</dbReference>
<dbReference type="SMART" id="SM00500">
    <property type="entry name" value="SFM"/>
    <property type="match status" value="1"/>
</dbReference>
<keyword evidence="11" id="KW-1185">Reference proteome</keyword>
<dbReference type="InterPro" id="IPR036285">
    <property type="entry name" value="PRP4-like_sf"/>
</dbReference>
<dbReference type="AlphaFoldDB" id="A0AAW1P2U8"/>
<evidence type="ECO:0000256" key="1">
    <source>
        <dbReference type="ARBA" id="ARBA00004123"/>
    </source>
</evidence>
<keyword evidence="4" id="KW-0507">mRNA processing</keyword>
<dbReference type="GO" id="GO:0000350">
    <property type="term" value="P:generation of catalytic spliceosome for second transesterification step"/>
    <property type="evidence" value="ECO:0007669"/>
    <property type="project" value="TreeGrafter"/>
</dbReference>
<dbReference type="InterPro" id="IPR014906">
    <property type="entry name" value="PRP4-like"/>
</dbReference>
<feature type="region of interest" description="Disordered" evidence="8">
    <location>
        <begin position="46"/>
        <end position="77"/>
    </location>
</feature>
<evidence type="ECO:0000259" key="9">
    <source>
        <dbReference type="SMART" id="SM00500"/>
    </source>
</evidence>
<keyword evidence="5" id="KW-0747">Spliceosome</keyword>
<dbReference type="InterPro" id="IPR004098">
    <property type="entry name" value="Prp18"/>
</dbReference>
<dbReference type="GO" id="GO:0071021">
    <property type="term" value="C:U2-type post-spliceosomal complex"/>
    <property type="evidence" value="ECO:0007669"/>
    <property type="project" value="TreeGrafter"/>
</dbReference>
<sequence length="423" mass="47571">MPGLQDLLAAKRKAVEQTYGSRKSAKTSTLEAAQLQQVREQEKLETAKKAAVKQQGETATADKEVTSPRALKRQDSLPAVEVIRRLRLLGEPATLFGETEADRATRLQRAQEDLQLDDEHATGGQQANELLDIVRQRKRGKKENAAPEAPQADQPVEEEDEDPTAAAFKAAAQVLKRQQEEQKMSIDQRITKYLQQWCEEWRQDLERRPAEAKRSGAGHQTTLLFEQTMGFFKPLYRQLKNDSVPPEMKAGLWMIIEAALQRNYLSAYDIYMHLAIGNNPWPIGVTSVGIHERSAREKISHTMNAAHIMNDEATRKYLQAIKRLLTFMQRAHPTEPSRCVDFDAHRDAGRGGAGAGSDKQALLEAANKGEDWKALGLQAAPHYVESDGSIKVPEKWENIVKRSEAYKVQQQQSKTPPRTPPRS</sequence>
<dbReference type="Gene3D" id="4.10.280.110">
    <property type="entry name" value="Pre-mRNA processing factor 4 domain"/>
    <property type="match status" value="1"/>
</dbReference>